<reference evidence="2" key="1">
    <citation type="submission" date="2022-11" db="UniProtKB">
        <authorList>
            <consortium name="WormBaseParasite"/>
        </authorList>
    </citation>
    <scope>IDENTIFICATION</scope>
</reference>
<sequence>MIVDGLLKAGRNYTLYLRYATRIHHALDGGVFLASYSVGNETRYHAVTQMQAQEARRVFPCFDEPSFKAVFQINVIHPTGTTAISNTDVYSKTALKNSWTKTTFEVTPIMSTYLLALAITDFGYIEDRYRNVTLRVWAMPDALPYCSYALKLMSKALQFYEKYFDIPYPLSKLDLYAIRELRVNAMENWGMITARHRYVLYDQTFSSTTDKAQVDMTLFHEIAHMWFGNLITMTLPSFGRDDTRQLRILNPTIRTDNEVLEGFNIGTYYKGEALVRMVKRVTGEKFFQRTMQHFIKSHMYDNVVSENLTNALTRALEKYDHNNPFDGMAVTDVMQPWTHQKGFPTIMVKTINETTMAIRQASFDGMTKKFIENETWIVPVFYREDFRSSEQKLVWLKDNKTVLLNNVAIINPNFWGYYNVFYDNYDKLKEVLFKDHELLNETARKMLLLQMFRFQRNELLTTEPLELSLYARKESDEGPINVLCNFFQLYDIAIPNNPNLRKYIFHILVPVFERVKIDRSQRDHEQIRKILLLRLCSWEYKNCLDYVLSAFSLLKDECQNELLSSTCNKIAPGIRQAVYSMAVKYGPPDNFDFLFKKYKIEKRLTEQEKIFPGLIGTRLIGTRDCEQFMRIMELVDSDTTDLSSSMFLWSYQAGNHDNHRPCLYAKAEQLLKPWIEAFLHNMKDKKLKSLIFGMINTMYRIPTTEENLKLLDKYDILMKKILPPPFFGITRESRNVAKKDLHSIFGKKELFEKYFENFVKRLENGQIN</sequence>
<evidence type="ECO:0000313" key="1">
    <source>
        <dbReference type="Proteomes" id="UP000887576"/>
    </source>
</evidence>
<protein>
    <submittedName>
        <fullName evidence="2">Aminopeptidase</fullName>
    </submittedName>
</protein>
<dbReference type="WBParaSite" id="JU765_v2.g9632.t2">
    <property type="protein sequence ID" value="JU765_v2.g9632.t2"/>
    <property type="gene ID" value="JU765_v2.g9632"/>
</dbReference>
<name>A0AC34RSH9_9BILA</name>
<proteinExistence type="predicted"/>
<evidence type="ECO:0000313" key="2">
    <source>
        <dbReference type="WBParaSite" id="JU765_v2.g9632.t2"/>
    </source>
</evidence>
<accession>A0AC34RSH9</accession>
<dbReference type="Proteomes" id="UP000887576">
    <property type="component" value="Unplaced"/>
</dbReference>
<organism evidence="1 2">
    <name type="scientific">Panagrolaimus sp. JU765</name>
    <dbReference type="NCBI Taxonomy" id="591449"/>
    <lineage>
        <taxon>Eukaryota</taxon>
        <taxon>Metazoa</taxon>
        <taxon>Ecdysozoa</taxon>
        <taxon>Nematoda</taxon>
        <taxon>Chromadorea</taxon>
        <taxon>Rhabditida</taxon>
        <taxon>Tylenchina</taxon>
        <taxon>Panagrolaimomorpha</taxon>
        <taxon>Panagrolaimoidea</taxon>
        <taxon>Panagrolaimidae</taxon>
        <taxon>Panagrolaimus</taxon>
    </lineage>
</organism>